<evidence type="ECO:0000256" key="5">
    <source>
        <dbReference type="SAM" id="Coils"/>
    </source>
</evidence>
<dbReference type="InterPro" id="IPR001492">
    <property type="entry name" value="Flagellin"/>
</dbReference>
<feature type="domain" description="Flagellin C-terminal" evidence="8">
    <location>
        <begin position="979"/>
        <end position="1064"/>
    </location>
</feature>
<comment type="subcellular location">
    <subcellularLocation>
        <location evidence="4">Secreted</location>
    </subcellularLocation>
    <subcellularLocation>
        <location evidence="4">Bacterial flagellum</location>
    </subcellularLocation>
</comment>
<dbReference type="PANTHER" id="PTHR42792:SF2">
    <property type="entry name" value="FLAGELLIN"/>
    <property type="match status" value="1"/>
</dbReference>
<keyword evidence="4" id="KW-0964">Secreted</keyword>
<dbReference type="GO" id="GO:0005198">
    <property type="term" value="F:structural molecule activity"/>
    <property type="evidence" value="ECO:0007669"/>
    <property type="project" value="UniProtKB-UniRule"/>
</dbReference>
<dbReference type="Proteomes" id="UP000199800">
    <property type="component" value="Unassembled WGS sequence"/>
</dbReference>
<gene>
    <name evidence="9" type="ORF">SAMN04487772_101192</name>
</gene>
<evidence type="ECO:0000256" key="6">
    <source>
        <dbReference type="SAM" id="MobiDB-lite"/>
    </source>
</evidence>
<evidence type="ECO:0000256" key="3">
    <source>
        <dbReference type="ARBA" id="ARBA00023143"/>
    </source>
</evidence>
<dbReference type="Pfam" id="PF00669">
    <property type="entry name" value="Flagellin_N"/>
    <property type="match status" value="1"/>
</dbReference>
<keyword evidence="9" id="KW-0282">Flagellum</keyword>
<feature type="coiled-coil region" evidence="5">
    <location>
        <begin position="1000"/>
        <end position="1030"/>
    </location>
</feature>
<evidence type="ECO:0000256" key="2">
    <source>
        <dbReference type="ARBA" id="ARBA00020110"/>
    </source>
</evidence>
<feature type="region of interest" description="Disordered" evidence="6">
    <location>
        <begin position="503"/>
        <end position="530"/>
    </location>
</feature>
<protein>
    <recommendedName>
        <fullName evidence="2 4">Flagellin</fullName>
    </recommendedName>
</protein>
<comment type="similarity">
    <text evidence="1 4">Belongs to the bacterial flagellin family.</text>
</comment>
<keyword evidence="9" id="KW-0969">Cilium</keyword>
<name>A0A1H9Y7F1_9FIRM</name>
<dbReference type="PRINTS" id="PR00207">
    <property type="entry name" value="FLAGELLIN"/>
</dbReference>
<keyword evidence="5" id="KW-0175">Coiled coil</keyword>
<dbReference type="Pfam" id="PF00700">
    <property type="entry name" value="Flagellin_C"/>
    <property type="match status" value="1"/>
</dbReference>
<evidence type="ECO:0000256" key="4">
    <source>
        <dbReference type="RuleBase" id="RU362073"/>
    </source>
</evidence>
<proteinExistence type="inferred from homology"/>
<dbReference type="InterPro" id="IPR046358">
    <property type="entry name" value="Flagellin_C"/>
</dbReference>
<evidence type="ECO:0000259" key="7">
    <source>
        <dbReference type="Pfam" id="PF00669"/>
    </source>
</evidence>
<evidence type="ECO:0000313" key="9">
    <source>
        <dbReference type="EMBL" id="SES64738.1"/>
    </source>
</evidence>
<dbReference type="RefSeq" id="WP_092475116.1">
    <property type="nucleotide sequence ID" value="NZ_FOHN01000001.1"/>
</dbReference>
<accession>A0A1H9Y7F1</accession>
<sequence length="1065" mass="111082">MRIQHNMTAAAASRNLSILFNRQGALAEKLSSGYCINRAADNAAGLKISEKMRGQIRGLNQASRNAQDGISFLQTADGALNEVHSILNRVRELTVQASNDTNVDADREAIQQEVDQLLKEVNRISGQTEFNTRKIFDGSLSGTTTSPYLKMDDTNLGFLEVTHDFAATQTAAGTKQVPEGYAVLANILDQEIVPQAVNTILSTFSSAFHYLKDSSTGIGLTIINDGSKNALASVSVGTSSRLDSATGEKEYLYLTYNLTVNAFYLQFKADGTLEDSVRSQLEGTIAHEMIHGFMDELLTKGMVGDDSTRYPLWFMEGMAQSAVGGYANYNDWVNGGLRINETKSVDQISNIVMSSSNKLSANSGNASYGTGYLACMYLGQLASGKGLSSSAITATNISAGLDTILKKLGEGNSLDSVINEVSEGKYTSTAQFEQKFGDTDSATFVKDLTVKVGSTGNGSVLTGDFTSVDLVPDGAAHSTVFDLNPDASKVKNTYPEGVYVGSGGGKTTAGKKPTEDYGTSGPEEVDPPYIGDKNMDISTLTAGKGDGYTFDGTTLRITDGGEYTITGTRTGIQIEVDSSKDVALKMKDFTISAASASGITIGGSSKVTIDVSGKNTITSGSGAAIKVGPSATLTITGDGQLTANAKSGSGAAAIGGNAGQGTGTITINGTAGKELVVYANGDNGEAAIGAGKNGSGGSVNKTNGILFDQPDRNGTVYGRVTVSGKVDTKGGSLTVDGGAVLMVSSSGSIVNGSGSANIINKGEIGNRGSIGSKVTSSGGSLKNYVTTIKMQKPKEVAVGAKLLSRQGAAATIFYNGSNKEELSGNWTVKDSAGNIVDALNTVAEEGQKYQYTVSYTLSQSQIDKGITFADDSVFQNSISAQSMLALYGDEEAEGSSYSSIALKDKSVSADGRTLTVTYEMDPVSGSSSGSGDITAEGFMLQVGANKGQGLSITIDKMDTAELGLDGLSVMSHKDASDSIEKVDDAVSKVSSIRSKIGAYQNRLEYTIENLDNTAENLQSAESRIRDLDIASAMVEYAKNSIIMQAAQAVLAQANQSRGGILKLLQ</sequence>
<comment type="function">
    <text evidence="4">Flagellin is the subunit protein which polymerizes to form the filaments of bacterial flagella.</text>
</comment>
<keyword evidence="10" id="KW-1185">Reference proteome</keyword>
<dbReference type="PANTHER" id="PTHR42792">
    <property type="entry name" value="FLAGELLIN"/>
    <property type="match status" value="1"/>
</dbReference>
<dbReference type="GO" id="GO:0005576">
    <property type="term" value="C:extracellular region"/>
    <property type="evidence" value="ECO:0007669"/>
    <property type="project" value="UniProtKB-SubCell"/>
</dbReference>
<evidence type="ECO:0000259" key="8">
    <source>
        <dbReference type="Pfam" id="PF00700"/>
    </source>
</evidence>
<evidence type="ECO:0000313" key="10">
    <source>
        <dbReference type="Proteomes" id="UP000199800"/>
    </source>
</evidence>
<reference evidence="9 10" key="1">
    <citation type="submission" date="2016-10" db="EMBL/GenBank/DDBJ databases">
        <authorList>
            <person name="de Groot N.N."/>
        </authorList>
    </citation>
    <scope>NUCLEOTIDE SEQUENCE [LARGE SCALE GENOMIC DNA]</scope>
    <source>
        <strain evidence="9 10">DSM 1801</strain>
    </source>
</reference>
<dbReference type="AlphaFoldDB" id="A0A1H9Y7F1"/>
<keyword evidence="3 4" id="KW-0975">Bacterial flagellum</keyword>
<dbReference type="InterPro" id="IPR001029">
    <property type="entry name" value="Flagellin_N"/>
</dbReference>
<dbReference type="InterPro" id="IPR042187">
    <property type="entry name" value="Flagellin_C_sub2"/>
</dbReference>
<dbReference type="Gene3D" id="6.10.10.10">
    <property type="entry name" value="Flagellar export chaperone, C-terminal domain"/>
    <property type="match status" value="1"/>
</dbReference>
<dbReference type="Gene3D" id="1.20.1330.10">
    <property type="entry name" value="f41 fragment of flagellin, N-terminal domain"/>
    <property type="match status" value="2"/>
</dbReference>
<feature type="domain" description="Flagellin N-terminal" evidence="7">
    <location>
        <begin position="3"/>
        <end position="139"/>
    </location>
</feature>
<organism evidence="9 10">
    <name type="scientific">[Clostridium] polysaccharolyticum</name>
    <dbReference type="NCBI Taxonomy" id="29364"/>
    <lineage>
        <taxon>Bacteria</taxon>
        <taxon>Bacillati</taxon>
        <taxon>Bacillota</taxon>
        <taxon>Clostridia</taxon>
        <taxon>Lachnospirales</taxon>
        <taxon>Lachnospiraceae</taxon>
    </lineage>
</organism>
<dbReference type="OrthoDB" id="9796789at2"/>
<dbReference type="EMBL" id="FOHN01000001">
    <property type="protein sequence ID" value="SES64738.1"/>
    <property type="molecule type" value="Genomic_DNA"/>
</dbReference>
<dbReference type="GO" id="GO:0009288">
    <property type="term" value="C:bacterial-type flagellum"/>
    <property type="evidence" value="ECO:0007669"/>
    <property type="project" value="UniProtKB-SubCell"/>
</dbReference>
<evidence type="ECO:0000256" key="1">
    <source>
        <dbReference type="ARBA" id="ARBA00005709"/>
    </source>
</evidence>
<dbReference type="SUPFAM" id="SSF64518">
    <property type="entry name" value="Phase 1 flagellin"/>
    <property type="match status" value="1"/>
</dbReference>
<keyword evidence="9" id="KW-0966">Cell projection</keyword>
<dbReference type="STRING" id="29364.SAMN04487772_101192"/>